<dbReference type="Gene3D" id="3.80.10.10">
    <property type="entry name" value="Ribonuclease Inhibitor"/>
    <property type="match status" value="4"/>
</dbReference>
<evidence type="ECO:0000256" key="3">
    <source>
        <dbReference type="SAM" id="SignalP"/>
    </source>
</evidence>
<dbReference type="Proteomes" id="UP000678393">
    <property type="component" value="Unassembled WGS sequence"/>
</dbReference>
<dbReference type="SUPFAM" id="SSF52047">
    <property type="entry name" value="RNI-like"/>
    <property type="match status" value="1"/>
</dbReference>
<keyword evidence="1" id="KW-0433">Leucine-rich repeat</keyword>
<dbReference type="InterPro" id="IPR032675">
    <property type="entry name" value="LRR_dom_sf"/>
</dbReference>
<dbReference type="Pfam" id="PF13855">
    <property type="entry name" value="LRR_8"/>
    <property type="match status" value="2"/>
</dbReference>
<evidence type="ECO:0000313" key="4">
    <source>
        <dbReference type="EMBL" id="CAG5124731.1"/>
    </source>
</evidence>
<dbReference type="OrthoDB" id="10008953at2759"/>
<protein>
    <submittedName>
        <fullName evidence="4">Uncharacterized protein</fullName>
    </submittedName>
</protein>
<dbReference type="InterPro" id="IPR001611">
    <property type="entry name" value="Leu-rich_rpt"/>
</dbReference>
<dbReference type="EMBL" id="CAJHNH020001857">
    <property type="protein sequence ID" value="CAG5124731.1"/>
    <property type="molecule type" value="Genomic_DNA"/>
</dbReference>
<name>A0A8S3ZCE8_9EUPU</name>
<dbReference type="SUPFAM" id="SSF52058">
    <property type="entry name" value="L domain-like"/>
    <property type="match status" value="1"/>
</dbReference>
<evidence type="ECO:0000313" key="5">
    <source>
        <dbReference type="Proteomes" id="UP000678393"/>
    </source>
</evidence>
<dbReference type="PROSITE" id="PS51450">
    <property type="entry name" value="LRR"/>
    <property type="match status" value="3"/>
</dbReference>
<comment type="caution">
    <text evidence="4">The sequence shown here is derived from an EMBL/GenBank/DDBJ whole genome shotgun (WGS) entry which is preliminary data.</text>
</comment>
<dbReference type="SMART" id="SM00365">
    <property type="entry name" value="LRR_SD22"/>
    <property type="match status" value="5"/>
</dbReference>
<dbReference type="AlphaFoldDB" id="A0A8S3ZCE8"/>
<dbReference type="SMART" id="SM00369">
    <property type="entry name" value="LRR_TYP"/>
    <property type="match status" value="7"/>
</dbReference>
<keyword evidence="3" id="KW-0732">Signal</keyword>
<dbReference type="PANTHER" id="PTHR45617">
    <property type="entry name" value="LEUCINE RICH REPEAT FAMILY PROTEIN"/>
    <property type="match status" value="1"/>
</dbReference>
<evidence type="ECO:0000256" key="2">
    <source>
        <dbReference type="ARBA" id="ARBA00022737"/>
    </source>
</evidence>
<dbReference type="PANTHER" id="PTHR45617:SF180">
    <property type="entry name" value="ELRR (EXTRACELLULAR LEUCINE-RICH REPEAT) ONLY"/>
    <property type="match status" value="1"/>
</dbReference>
<evidence type="ECO:0000256" key="1">
    <source>
        <dbReference type="ARBA" id="ARBA00022614"/>
    </source>
</evidence>
<reference evidence="4" key="1">
    <citation type="submission" date="2021-04" db="EMBL/GenBank/DDBJ databases">
        <authorList>
            <consortium name="Molecular Ecology Group"/>
        </authorList>
    </citation>
    <scope>NUCLEOTIDE SEQUENCE</scope>
</reference>
<sequence>MQTESILAYFCLCQFLWRFSLAEDCPYKECQCQYSSIFCEGKALHSIPVLANRNSTAFTELTLDDNQITTIQSGNLPPNLTQLSLLDNPLTSIDDDAFNSSATTLNSLAFSKPRFNRIPNALLSLHTLQHLQVNDASISDWNIDVLNHIGPTLKSLNLNNVSFTSPPTWLQYLSHVTELNIVASNLSSLPDNALDSMADSLITVSLSSNRLTEVPKALSKLTAIQLLDLSSNRIKSTKYLPISTHAIFVSLNENLIYNSSELSNSLRGCAKSLVALNIQDNLLTSIPDVSFLTGMKSLDFRDNRISDYSSGVLQSNLLALDLENNLLRSIPVGIPGLENLEAIVMTSNIISHIQGADFPPKVETVVLAKNLITALNDDSFPENALFQTLNLNYNPISNISPAAFKHLSLLQGLSLQGTELTRLPLALTSLVDLYSLDVTDTTGLVCTCQEKDLAAWILSPKMVSILGNCGNIKVYDFFSILSPGCPTK</sequence>
<feature type="chain" id="PRO_5035785248" evidence="3">
    <location>
        <begin position="23"/>
        <end position="488"/>
    </location>
</feature>
<proteinExistence type="predicted"/>
<gene>
    <name evidence="4" type="ORF">CUNI_LOCUS10289</name>
</gene>
<keyword evidence="2" id="KW-0677">Repeat</keyword>
<accession>A0A8S3ZCE8</accession>
<dbReference type="InterPro" id="IPR003591">
    <property type="entry name" value="Leu-rich_rpt_typical-subtyp"/>
</dbReference>
<feature type="signal peptide" evidence="3">
    <location>
        <begin position="1"/>
        <end position="22"/>
    </location>
</feature>
<organism evidence="4 5">
    <name type="scientific">Candidula unifasciata</name>
    <dbReference type="NCBI Taxonomy" id="100452"/>
    <lineage>
        <taxon>Eukaryota</taxon>
        <taxon>Metazoa</taxon>
        <taxon>Spiralia</taxon>
        <taxon>Lophotrochozoa</taxon>
        <taxon>Mollusca</taxon>
        <taxon>Gastropoda</taxon>
        <taxon>Heterobranchia</taxon>
        <taxon>Euthyneura</taxon>
        <taxon>Panpulmonata</taxon>
        <taxon>Eupulmonata</taxon>
        <taxon>Stylommatophora</taxon>
        <taxon>Helicina</taxon>
        <taxon>Helicoidea</taxon>
        <taxon>Geomitridae</taxon>
        <taxon>Candidula</taxon>
    </lineage>
</organism>
<keyword evidence="5" id="KW-1185">Reference proteome</keyword>